<dbReference type="AlphaFoldDB" id="A0AAD4QFW9"/>
<dbReference type="GO" id="GO:0004059">
    <property type="term" value="F:aralkylamine N-acetyltransferase activity"/>
    <property type="evidence" value="ECO:0007669"/>
    <property type="project" value="TreeGrafter"/>
</dbReference>
<dbReference type="SUPFAM" id="SSF51316">
    <property type="entry name" value="Mss4-like"/>
    <property type="match status" value="1"/>
</dbReference>
<dbReference type="CDD" id="cd04301">
    <property type="entry name" value="NAT_SF"/>
    <property type="match status" value="1"/>
</dbReference>
<dbReference type="GO" id="GO:0005737">
    <property type="term" value="C:cytoplasm"/>
    <property type="evidence" value="ECO:0007669"/>
    <property type="project" value="TreeGrafter"/>
</dbReference>
<dbReference type="GO" id="GO:0015031">
    <property type="term" value="P:protein transport"/>
    <property type="evidence" value="ECO:0007669"/>
    <property type="project" value="UniProtKB-KW"/>
</dbReference>
<dbReference type="Gene3D" id="2.170.150.10">
    <property type="entry name" value="Metal Binding Protein, Guanine Nucleotide Exchange Factor, Chain A"/>
    <property type="match status" value="1"/>
</dbReference>
<evidence type="ECO:0000256" key="2">
    <source>
        <dbReference type="ARBA" id="ARBA00022658"/>
    </source>
</evidence>
<dbReference type="EMBL" id="JAKELL010000009">
    <property type="protein sequence ID" value="KAH8996225.1"/>
    <property type="molecule type" value="Genomic_DNA"/>
</dbReference>
<dbReference type="GO" id="GO:0007264">
    <property type="term" value="P:small GTPase-mediated signal transduction"/>
    <property type="evidence" value="ECO:0007669"/>
    <property type="project" value="InterPro"/>
</dbReference>
<organism evidence="7 8">
    <name type="scientific">Lactarius akahatsu</name>
    <dbReference type="NCBI Taxonomy" id="416441"/>
    <lineage>
        <taxon>Eukaryota</taxon>
        <taxon>Fungi</taxon>
        <taxon>Dikarya</taxon>
        <taxon>Basidiomycota</taxon>
        <taxon>Agaricomycotina</taxon>
        <taxon>Agaricomycetes</taxon>
        <taxon>Russulales</taxon>
        <taxon>Russulaceae</taxon>
        <taxon>Lactarius</taxon>
    </lineage>
</organism>
<dbReference type="Proteomes" id="UP001201163">
    <property type="component" value="Unassembled WGS sequence"/>
</dbReference>
<dbReference type="InterPro" id="IPR051635">
    <property type="entry name" value="SNAT-like"/>
</dbReference>
<gene>
    <name evidence="7" type="ORF">EDB92DRAFT_2112551</name>
</gene>
<dbReference type="Pfam" id="PF13508">
    <property type="entry name" value="Acetyltransf_7"/>
    <property type="match status" value="1"/>
</dbReference>
<dbReference type="InterPro" id="IPR016181">
    <property type="entry name" value="Acyl_CoA_acyltransferase"/>
</dbReference>
<dbReference type="InterPro" id="IPR011323">
    <property type="entry name" value="Mss4/transl-control_tumour"/>
</dbReference>
<feature type="domain" description="N-acetyltransferase" evidence="6">
    <location>
        <begin position="48"/>
        <end position="186"/>
    </location>
</feature>
<dbReference type="SUPFAM" id="SSF55729">
    <property type="entry name" value="Acyl-CoA N-acyltransferases (Nat)"/>
    <property type="match status" value="1"/>
</dbReference>
<dbReference type="InterPro" id="IPR000182">
    <property type="entry name" value="GNAT_dom"/>
</dbReference>
<evidence type="ECO:0000256" key="1">
    <source>
        <dbReference type="ARBA" id="ARBA00022448"/>
    </source>
</evidence>
<evidence type="ECO:0000256" key="3">
    <source>
        <dbReference type="ARBA" id="ARBA00022679"/>
    </source>
</evidence>
<evidence type="ECO:0000256" key="5">
    <source>
        <dbReference type="ARBA" id="ARBA00023315"/>
    </source>
</evidence>
<name>A0AAD4QFW9_9AGAM</name>
<evidence type="ECO:0000313" key="7">
    <source>
        <dbReference type="EMBL" id="KAH8996225.1"/>
    </source>
</evidence>
<dbReference type="InterPro" id="IPR007515">
    <property type="entry name" value="Mss4"/>
</dbReference>
<dbReference type="PANTHER" id="PTHR10908:SF0">
    <property type="entry name" value="SEROTONIN N-ACETYLTRANSFERASE"/>
    <property type="match status" value="1"/>
</dbReference>
<accession>A0AAD4QFW9</accession>
<protein>
    <submittedName>
        <fullName evidence="7">Acyl-CoA N-acyltransferase</fullName>
    </submittedName>
</protein>
<evidence type="ECO:0000259" key="6">
    <source>
        <dbReference type="PROSITE" id="PS51186"/>
    </source>
</evidence>
<dbReference type="PANTHER" id="PTHR10908">
    <property type="entry name" value="SEROTONIN N-ACETYLTRANSFERASE"/>
    <property type="match status" value="1"/>
</dbReference>
<dbReference type="PROSITE" id="PS51186">
    <property type="entry name" value="GNAT"/>
    <property type="match status" value="1"/>
</dbReference>
<evidence type="ECO:0000313" key="8">
    <source>
        <dbReference type="Proteomes" id="UP001201163"/>
    </source>
</evidence>
<evidence type="ECO:0000256" key="4">
    <source>
        <dbReference type="ARBA" id="ARBA00022927"/>
    </source>
</evidence>
<sequence length="347" mass="37995">MALASAALPEGLFFDLVSEEEVRSVHALEVQGKVPFQLTQRFPPEEAATIEKLSFRQKNAQELFLGAFVPQTDSGRTLLGYIDGVLSSESTLTSESMSTHDPGARTVLIHGVCVSPNVRGRGIANALLSEYQRRLVAAGSYDRVLLIAHEDKASLYERVGFKSRGISSITFAGTPWLELEWVVPVDTIDSQGTSQAEITPRLLAALQNQSALPPRNGQLFSSFEKGALHDSQTLNRFDLLCVNERCGSIILKRGVAVLHERESVQLEPAGISHPDLPGLPPPPKKTQWWLVTPSPMLFENIGFSNPVHLDKPLKLLACAECDLGPVGWCEPGGNEFWVACQRVRYGT</sequence>
<keyword evidence="8" id="KW-1185">Reference proteome</keyword>
<proteinExistence type="predicted"/>
<keyword evidence="1" id="KW-0813">Transport</keyword>
<dbReference type="PROSITE" id="PS51796">
    <property type="entry name" value="MSS4"/>
    <property type="match status" value="1"/>
</dbReference>
<comment type="caution">
    <text evidence="7">The sequence shown here is derived from an EMBL/GenBank/DDBJ whole genome shotgun (WGS) entry which is preliminary data.</text>
</comment>
<dbReference type="Gene3D" id="3.40.630.30">
    <property type="match status" value="1"/>
</dbReference>
<dbReference type="Pfam" id="PF04421">
    <property type="entry name" value="Mss4"/>
    <property type="match status" value="1"/>
</dbReference>
<keyword evidence="3" id="KW-0808">Transferase</keyword>
<dbReference type="GO" id="GO:0005085">
    <property type="term" value="F:guanyl-nucleotide exchange factor activity"/>
    <property type="evidence" value="ECO:0007669"/>
    <property type="project" value="UniProtKB-KW"/>
</dbReference>
<reference evidence="7" key="1">
    <citation type="submission" date="2022-01" db="EMBL/GenBank/DDBJ databases">
        <title>Comparative genomics reveals a dynamic genome evolution in the ectomycorrhizal milk-cap (Lactarius) mushrooms.</title>
        <authorList>
            <consortium name="DOE Joint Genome Institute"/>
            <person name="Lebreton A."/>
            <person name="Tang N."/>
            <person name="Kuo A."/>
            <person name="LaButti K."/>
            <person name="Drula E."/>
            <person name="Barry K."/>
            <person name="Clum A."/>
            <person name="Lipzen A."/>
            <person name="Mousain D."/>
            <person name="Ng V."/>
            <person name="Wang R."/>
            <person name="Wang X."/>
            <person name="Dai Y."/>
            <person name="Henrissat B."/>
            <person name="Grigoriev I.V."/>
            <person name="Guerin-Laguette A."/>
            <person name="Yu F."/>
            <person name="Martin F.M."/>
        </authorList>
    </citation>
    <scope>NUCLEOTIDE SEQUENCE</scope>
    <source>
        <strain evidence="7">QP</strain>
    </source>
</reference>
<keyword evidence="2" id="KW-0344">Guanine-nucleotide releasing factor</keyword>
<dbReference type="InterPro" id="IPR011057">
    <property type="entry name" value="Mss4-like_sf"/>
</dbReference>
<keyword evidence="4" id="KW-0653">Protein transport</keyword>
<keyword evidence="5" id="KW-0012">Acyltransferase</keyword>